<gene>
    <name evidence="1" type="ORF">CWI78_12360</name>
</gene>
<name>A0A432YT28_9GAMM</name>
<evidence type="ECO:0000313" key="1">
    <source>
        <dbReference type="EMBL" id="RUO64689.1"/>
    </source>
</evidence>
<evidence type="ECO:0000313" key="2">
    <source>
        <dbReference type="Proteomes" id="UP000288058"/>
    </source>
</evidence>
<dbReference type="EMBL" id="PIQC01000010">
    <property type="protein sequence ID" value="RUO64689.1"/>
    <property type="molecule type" value="Genomic_DNA"/>
</dbReference>
<reference evidence="2" key="1">
    <citation type="journal article" date="2018" name="Front. Microbiol.">
        <title>Genome-Based Analysis Reveals the Taxonomy and Diversity of the Family Idiomarinaceae.</title>
        <authorList>
            <person name="Liu Y."/>
            <person name="Lai Q."/>
            <person name="Shao Z."/>
        </authorList>
    </citation>
    <scope>NUCLEOTIDE SEQUENCE [LARGE SCALE GENOMIC DNA]</scope>
    <source>
        <strain evidence="2">R22</strain>
    </source>
</reference>
<dbReference type="Proteomes" id="UP000288058">
    <property type="component" value="Unassembled WGS sequence"/>
</dbReference>
<dbReference type="AlphaFoldDB" id="A0A432YT28"/>
<protein>
    <submittedName>
        <fullName evidence="1">Uncharacterized protein</fullName>
    </submittedName>
</protein>
<proteinExistence type="predicted"/>
<sequence length="105" mass="11800">MEIEVIRPKQYADMARDYHLLADGEEVAVIKRGATQTITLPEGSKTLKAVVDWCSSPDFDVSDICSGKVVVKNSFGSNFFKSIFMPLYYISLGKERYLKIETGLK</sequence>
<comment type="caution">
    <text evidence="1">The sequence shown here is derived from an EMBL/GenBank/DDBJ whole genome shotgun (WGS) entry which is preliminary data.</text>
</comment>
<accession>A0A432YT28</accession>
<dbReference type="OrthoDB" id="2223488at2"/>
<dbReference type="RefSeq" id="WP_126783105.1">
    <property type="nucleotide sequence ID" value="NZ_PIQC01000010.1"/>
</dbReference>
<organism evidence="1 2">
    <name type="scientific">Idiomarina ramblicola</name>
    <dbReference type="NCBI Taxonomy" id="263724"/>
    <lineage>
        <taxon>Bacteria</taxon>
        <taxon>Pseudomonadati</taxon>
        <taxon>Pseudomonadota</taxon>
        <taxon>Gammaproteobacteria</taxon>
        <taxon>Alteromonadales</taxon>
        <taxon>Idiomarinaceae</taxon>
        <taxon>Idiomarina</taxon>
    </lineage>
</organism>
<keyword evidence="2" id="KW-1185">Reference proteome</keyword>